<proteinExistence type="predicted"/>
<protein>
    <submittedName>
        <fullName evidence="1">Uncharacterized protein</fullName>
    </submittedName>
</protein>
<keyword evidence="2" id="KW-1185">Reference proteome</keyword>
<dbReference type="AlphaFoldDB" id="W9SFR6"/>
<accession>W9SFR6</accession>
<organism evidence="1 2">
    <name type="scientific">Morus notabilis</name>
    <dbReference type="NCBI Taxonomy" id="981085"/>
    <lineage>
        <taxon>Eukaryota</taxon>
        <taxon>Viridiplantae</taxon>
        <taxon>Streptophyta</taxon>
        <taxon>Embryophyta</taxon>
        <taxon>Tracheophyta</taxon>
        <taxon>Spermatophyta</taxon>
        <taxon>Magnoliopsida</taxon>
        <taxon>eudicotyledons</taxon>
        <taxon>Gunneridae</taxon>
        <taxon>Pentapetalae</taxon>
        <taxon>rosids</taxon>
        <taxon>fabids</taxon>
        <taxon>Rosales</taxon>
        <taxon>Moraceae</taxon>
        <taxon>Moreae</taxon>
        <taxon>Morus</taxon>
    </lineage>
</organism>
<evidence type="ECO:0000313" key="1">
    <source>
        <dbReference type="EMBL" id="EXC04472.1"/>
    </source>
</evidence>
<dbReference type="Proteomes" id="UP000030645">
    <property type="component" value="Unassembled WGS sequence"/>
</dbReference>
<name>W9SFR6_9ROSA</name>
<sequence length="107" mass="12839">MRYKEKPKKNCIDVPKVYYSQAHHGRDWRPALVTRDHFSATCDRFLAISDRFSVTVFRQPFKTVFTVNTIFTRKADHRLRQLFNAVFIDQRMNNDETRKSRKSLVSR</sequence>
<dbReference type="EMBL" id="KE345474">
    <property type="protein sequence ID" value="EXC04472.1"/>
    <property type="molecule type" value="Genomic_DNA"/>
</dbReference>
<gene>
    <name evidence="1" type="ORF">L484_019070</name>
</gene>
<reference evidence="2" key="1">
    <citation type="submission" date="2013-01" db="EMBL/GenBank/DDBJ databases">
        <title>Draft Genome Sequence of a Mulberry Tree, Morus notabilis C.K. Schneid.</title>
        <authorList>
            <person name="He N."/>
            <person name="Zhao S."/>
        </authorList>
    </citation>
    <scope>NUCLEOTIDE SEQUENCE</scope>
</reference>
<evidence type="ECO:0000313" key="2">
    <source>
        <dbReference type="Proteomes" id="UP000030645"/>
    </source>
</evidence>